<evidence type="ECO:0000313" key="3">
    <source>
        <dbReference type="Proteomes" id="UP000015102"/>
    </source>
</evidence>
<keyword evidence="1" id="KW-1133">Transmembrane helix</keyword>
<dbReference type="EnsemblMetazoa" id="MESCA002491-RA">
    <property type="protein sequence ID" value="MESCA002491-PA"/>
    <property type="gene ID" value="MESCA002491"/>
</dbReference>
<reference evidence="2" key="2">
    <citation type="submission" date="2015-06" db="UniProtKB">
        <authorList>
            <consortium name="EnsemblMetazoa"/>
        </authorList>
    </citation>
    <scope>IDENTIFICATION</scope>
</reference>
<feature type="transmembrane region" description="Helical" evidence="1">
    <location>
        <begin position="83"/>
        <end position="101"/>
    </location>
</feature>
<accession>T1GGH1</accession>
<keyword evidence="3" id="KW-1185">Reference proteome</keyword>
<proteinExistence type="predicted"/>
<dbReference type="HOGENOM" id="CLU_2111636_0_0_1"/>
<dbReference type="AlphaFoldDB" id="T1GGH1"/>
<sequence length="115" mass="13680">MTKFKLSDFENNEPRETEVLRTKVYFKYYEPTFAIDNFPNEITFGVHQSKTQFAIYKSHKDYINEENPCISMNSINYFSNTKFVGAVFILETCVIVFLWQYSDNNCIKYHITGRL</sequence>
<evidence type="ECO:0000256" key="1">
    <source>
        <dbReference type="SAM" id="Phobius"/>
    </source>
</evidence>
<dbReference type="Proteomes" id="UP000015102">
    <property type="component" value="Unassembled WGS sequence"/>
</dbReference>
<keyword evidence="1" id="KW-0472">Membrane</keyword>
<evidence type="ECO:0000313" key="2">
    <source>
        <dbReference type="EnsemblMetazoa" id="MESCA002491-PA"/>
    </source>
</evidence>
<reference evidence="3" key="1">
    <citation type="submission" date="2013-02" db="EMBL/GenBank/DDBJ databases">
        <authorList>
            <person name="Hughes D."/>
        </authorList>
    </citation>
    <scope>NUCLEOTIDE SEQUENCE</scope>
    <source>
        <strain>Durham</strain>
        <strain evidence="3">NC isolate 2 -- Noor lab</strain>
    </source>
</reference>
<name>T1GGH1_MEGSC</name>
<protein>
    <submittedName>
        <fullName evidence="2">Uncharacterized protein</fullName>
    </submittedName>
</protein>
<keyword evidence="1" id="KW-0812">Transmembrane</keyword>
<dbReference type="EMBL" id="CAQQ02090015">
    <property type="status" value="NOT_ANNOTATED_CDS"/>
    <property type="molecule type" value="Genomic_DNA"/>
</dbReference>
<dbReference type="EMBL" id="CAQQ02090016">
    <property type="status" value="NOT_ANNOTATED_CDS"/>
    <property type="molecule type" value="Genomic_DNA"/>
</dbReference>
<organism evidence="2 3">
    <name type="scientific">Megaselia scalaris</name>
    <name type="common">Humpbacked fly</name>
    <name type="synonym">Phora scalaris</name>
    <dbReference type="NCBI Taxonomy" id="36166"/>
    <lineage>
        <taxon>Eukaryota</taxon>
        <taxon>Metazoa</taxon>
        <taxon>Ecdysozoa</taxon>
        <taxon>Arthropoda</taxon>
        <taxon>Hexapoda</taxon>
        <taxon>Insecta</taxon>
        <taxon>Pterygota</taxon>
        <taxon>Neoptera</taxon>
        <taxon>Endopterygota</taxon>
        <taxon>Diptera</taxon>
        <taxon>Brachycera</taxon>
        <taxon>Muscomorpha</taxon>
        <taxon>Platypezoidea</taxon>
        <taxon>Phoridae</taxon>
        <taxon>Megaseliini</taxon>
        <taxon>Megaselia</taxon>
    </lineage>
</organism>